<dbReference type="InterPro" id="IPR011256">
    <property type="entry name" value="Reg_factor_effector_dom_sf"/>
</dbReference>
<dbReference type="Pfam" id="PF06445">
    <property type="entry name" value="GyrI-like"/>
    <property type="match status" value="1"/>
</dbReference>
<organism evidence="2 3">
    <name type="scientific">Lapidilactobacillus dextrinicus</name>
    <dbReference type="NCBI Taxonomy" id="51664"/>
    <lineage>
        <taxon>Bacteria</taxon>
        <taxon>Bacillati</taxon>
        <taxon>Bacillota</taxon>
        <taxon>Bacilli</taxon>
        <taxon>Lactobacillales</taxon>
        <taxon>Lactobacillaceae</taxon>
        <taxon>Lapidilactobacillus</taxon>
    </lineage>
</organism>
<evidence type="ECO:0000259" key="1">
    <source>
        <dbReference type="Pfam" id="PF06445"/>
    </source>
</evidence>
<proteinExistence type="predicted"/>
<evidence type="ECO:0000313" key="2">
    <source>
        <dbReference type="EMBL" id="HJE15437.1"/>
    </source>
</evidence>
<comment type="caution">
    <text evidence="2">The sequence shown here is derived from an EMBL/GenBank/DDBJ whole genome shotgun (WGS) entry which is preliminary data.</text>
</comment>
<protein>
    <submittedName>
        <fullName evidence="2">GyrI-like domain-containing protein</fullName>
    </submittedName>
</protein>
<feature type="domain" description="GyrI-like small molecule binding" evidence="1">
    <location>
        <begin position="20"/>
        <end position="199"/>
    </location>
</feature>
<reference evidence="2" key="2">
    <citation type="submission" date="2021-09" db="EMBL/GenBank/DDBJ databases">
        <authorList>
            <person name="Gilroy R."/>
        </authorList>
    </citation>
    <scope>NUCLEOTIDE SEQUENCE</scope>
    <source>
        <strain evidence="2">CHK173-2119</strain>
    </source>
</reference>
<dbReference type="SUPFAM" id="SSF55136">
    <property type="entry name" value="Probable bacterial effector-binding domain"/>
    <property type="match status" value="1"/>
</dbReference>
<dbReference type="AlphaFoldDB" id="A0A921DVA3"/>
<evidence type="ECO:0000313" key="3">
    <source>
        <dbReference type="Proteomes" id="UP000774947"/>
    </source>
</evidence>
<dbReference type="EMBL" id="DYXY01000128">
    <property type="protein sequence ID" value="HJE15437.1"/>
    <property type="molecule type" value="Genomic_DNA"/>
</dbReference>
<dbReference type="Gene3D" id="3.20.80.10">
    <property type="entry name" value="Regulatory factor, effector binding domain"/>
    <property type="match status" value="1"/>
</dbReference>
<accession>A0A921DVA3</accession>
<gene>
    <name evidence="2" type="ORF">K8W17_05105</name>
</gene>
<reference evidence="2" key="1">
    <citation type="journal article" date="2021" name="PeerJ">
        <title>Extensive microbial diversity within the chicken gut microbiome revealed by metagenomics and culture.</title>
        <authorList>
            <person name="Gilroy R."/>
            <person name="Ravi A."/>
            <person name="Getino M."/>
            <person name="Pursley I."/>
            <person name="Horton D.L."/>
            <person name="Alikhan N.F."/>
            <person name="Baker D."/>
            <person name="Gharbi K."/>
            <person name="Hall N."/>
            <person name="Watson M."/>
            <person name="Adriaenssens E.M."/>
            <person name="Foster-Nyarko E."/>
            <person name="Jarju S."/>
            <person name="Secka A."/>
            <person name="Antonio M."/>
            <person name="Oren A."/>
            <person name="Chaudhuri R.R."/>
            <person name="La Ragione R."/>
            <person name="Hildebrand F."/>
            <person name="Pallen M.J."/>
        </authorList>
    </citation>
    <scope>NUCLEOTIDE SEQUENCE</scope>
    <source>
        <strain evidence="2">CHK173-2119</strain>
    </source>
</reference>
<dbReference type="InterPro" id="IPR029442">
    <property type="entry name" value="GyrI-like"/>
</dbReference>
<sequence>MMEKITWRKDEKNIYPLKKTPTITTLPPQNFITITGQGNPNGPEFAAKIQALYPVSYAIRMTPKKGIDFPGAFDYTVYPLEGFWTLPAGHREGPLDKDFLQYKIMIKQPSFVTSEIFEQALELAHEKVDPQLLTQLKFETIDEGLVAMILHTGSFDDEPASFAKLIDSIEASGYQRTSMDHKEIYISDFRKVAEDKRKTILRVGIEKKK</sequence>
<dbReference type="Proteomes" id="UP000774947">
    <property type="component" value="Unassembled WGS sequence"/>
</dbReference>
<dbReference type="PIRSF" id="PIRSF031644">
    <property type="entry name" value="UCP031644"/>
    <property type="match status" value="1"/>
</dbReference>
<dbReference type="InterPro" id="IPR008319">
    <property type="entry name" value="GyrI-like_CCH_Lin2189-like"/>
</dbReference>
<name>A0A921DVA3_9LACO</name>